<feature type="domain" description="Alpha/beta hydrolase" evidence="2">
    <location>
        <begin position="215"/>
        <end position="642"/>
    </location>
</feature>
<comment type="caution">
    <text evidence="3">The sequence shown here is derived from an EMBL/GenBank/DDBJ whole genome shotgun (WGS) entry which is preliminary data.</text>
</comment>
<organism evidence="3 4">
    <name type="scientific">Muricoccus pecuniae</name>
    <dbReference type="NCBI Taxonomy" id="693023"/>
    <lineage>
        <taxon>Bacteria</taxon>
        <taxon>Pseudomonadati</taxon>
        <taxon>Pseudomonadota</taxon>
        <taxon>Alphaproteobacteria</taxon>
        <taxon>Acetobacterales</taxon>
        <taxon>Roseomonadaceae</taxon>
        <taxon>Muricoccus</taxon>
    </lineage>
</organism>
<sequence>MRYRISGALAPLAVTLALTLQPAPARSEVTRFEVVSRDGAALGGRTFGGCGAAEKITARATIALDPADPRNAVIADIDRAPRNAGGRVEATTDVVILRPACPSGTLLFEVVNRGRKLLPAWAQDAEAGGALRLAAPEDAGNGFLLERGYTLVWAGWQFDTPAGPDLLRIEVPTAAGITGPSREEFTFTDTATPKRVTLSYPAAERGSARITLRDRTDLERMTPEGLALRFVDDTTVEIDRLSGVAPGALYEITYTARDPRLSGMGLAAMRDVTSFLRRETGPANPLAAGGRTGIDRAVGLGISQSGRALRDLLYFGMNEDEAGRIVFEGVLPIIPGARRSFTNARFAQPGRNPGPQYDRLYPVLAFPFTYPVLEDGLSGKRDGILLRCRLNNTCPKIIHLDSEFEFWGSQASLLVTDTRGNHLDLPPDVRIYLLSGAPHGNPPNAVSRPSAACVMPLNPINGGPALRALLVAMEAWLRVGTEPPASRFPMRAHGTLVPAAQAYPAIPGLPYRGQLVRADLIEQAAPLPEVRGSYPLFVPRAGLDGNAIAGIRLPLIEAPRATYVGWNAQAGAEGPQEICTQVGGVVPFAATRAEREAARDPRPSLEELYPSNEAYLSAVRAATERLVSERLLLPADAEEAIRAAGEGRLARLR</sequence>
<dbReference type="RefSeq" id="WP_221299432.1">
    <property type="nucleotide sequence ID" value="NZ_JACIJD010000002.1"/>
</dbReference>
<reference evidence="3 4" key="1">
    <citation type="submission" date="2020-08" db="EMBL/GenBank/DDBJ databases">
        <title>Genomic Encyclopedia of Type Strains, Phase IV (KMG-IV): sequencing the most valuable type-strain genomes for metagenomic binning, comparative biology and taxonomic classification.</title>
        <authorList>
            <person name="Goeker M."/>
        </authorList>
    </citation>
    <scope>NUCLEOTIDE SEQUENCE [LARGE SCALE GENOMIC DNA]</scope>
    <source>
        <strain evidence="3 4">DSM 25622</strain>
    </source>
</reference>
<name>A0A840XX14_9PROT</name>
<proteinExistence type="predicted"/>
<dbReference type="Pfam" id="PF20091">
    <property type="entry name" value="Abhydrolase_10"/>
    <property type="match status" value="1"/>
</dbReference>
<dbReference type="EMBL" id="JACIJD010000002">
    <property type="protein sequence ID" value="MBB5692426.1"/>
    <property type="molecule type" value="Genomic_DNA"/>
</dbReference>
<gene>
    <name evidence="3" type="ORF">FHS87_000441</name>
</gene>
<dbReference type="AlphaFoldDB" id="A0A840XX14"/>
<accession>A0A840XX14</accession>
<feature type="chain" id="PRO_5032916259" description="Alpha/beta hydrolase domain-containing protein" evidence="1">
    <location>
        <begin position="26"/>
        <end position="653"/>
    </location>
</feature>
<evidence type="ECO:0000256" key="1">
    <source>
        <dbReference type="SAM" id="SignalP"/>
    </source>
</evidence>
<dbReference type="InterPro" id="IPR045394">
    <property type="entry name" value="Abhydrolase_dom"/>
</dbReference>
<feature type="signal peptide" evidence="1">
    <location>
        <begin position="1"/>
        <end position="25"/>
    </location>
</feature>
<protein>
    <recommendedName>
        <fullName evidence="2">Alpha/beta hydrolase domain-containing protein</fullName>
    </recommendedName>
</protein>
<evidence type="ECO:0000313" key="4">
    <source>
        <dbReference type="Proteomes" id="UP000580654"/>
    </source>
</evidence>
<keyword evidence="4" id="KW-1185">Reference proteome</keyword>
<evidence type="ECO:0000259" key="2">
    <source>
        <dbReference type="Pfam" id="PF20091"/>
    </source>
</evidence>
<evidence type="ECO:0000313" key="3">
    <source>
        <dbReference type="EMBL" id="MBB5692426.1"/>
    </source>
</evidence>
<keyword evidence="1" id="KW-0732">Signal</keyword>
<dbReference type="Proteomes" id="UP000580654">
    <property type="component" value="Unassembled WGS sequence"/>
</dbReference>